<protein>
    <recommendedName>
        <fullName evidence="18">D-alanine--D-alanine ligase</fullName>
        <ecNumber evidence="18">6.3.2.4</ecNumber>
    </recommendedName>
    <alternativeName>
        <fullName evidence="18">D-Ala-D-Ala ligase</fullName>
    </alternativeName>
    <alternativeName>
        <fullName evidence="18">D-alanylalanine synthetase</fullName>
    </alternativeName>
</protein>
<name>A0A370DRP3_9GAMM</name>
<comment type="pathway">
    <text evidence="17">Glycan biosynthesis.</text>
</comment>
<evidence type="ECO:0000256" key="8">
    <source>
        <dbReference type="ARBA" id="ARBA00022723"/>
    </source>
</evidence>
<comment type="pathway">
    <text evidence="4 18">Cell wall biogenesis; peptidoglycan biosynthesis.</text>
</comment>
<comment type="subcellular location">
    <subcellularLocation>
        <location evidence="3 18">Cytoplasm</location>
    </subcellularLocation>
</comment>
<keyword evidence="24" id="KW-1185">Reference proteome</keyword>
<dbReference type="InterPro" id="IPR000291">
    <property type="entry name" value="D-Ala_lig_Van_CS"/>
</dbReference>
<evidence type="ECO:0000256" key="1">
    <source>
        <dbReference type="ARBA" id="ARBA00001936"/>
    </source>
</evidence>
<comment type="cofactor">
    <cofactor evidence="1">
        <name>Mn(2+)</name>
        <dbReference type="ChEBI" id="CHEBI:29035"/>
    </cofactor>
</comment>
<dbReference type="GO" id="GO:0008716">
    <property type="term" value="F:D-alanine-D-alanine ligase activity"/>
    <property type="evidence" value="ECO:0007669"/>
    <property type="project" value="UniProtKB-UniRule"/>
</dbReference>
<gene>
    <name evidence="18" type="primary">ddl</name>
    <name evidence="23" type="ORF">DIZ78_04200</name>
</gene>
<dbReference type="GO" id="GO:0046872">
    <property type="term" value="F:metal ion binding"/>
    <property type="evidence" value="ECO:0007669"/>
    <property type="project" value="UniProtKB-KW"/>
</dbReference>
<dbReference type="Proteomes" id="UP000254771">
    <property type="component" value="Unassembled WGS sequence"/>
</dbReference>
<dbReference type="InterPro" id="IPR011761">
    <property type="entry name" value="ATP-grasp"/>
</dbReference>
<evidence type="ECO:0000256" key="16">
    <source>
        <dbReference type="ARBA" id="ARBA00047614"/>
    </source>
</evidence>
<keyword evidence="8 20" id="KW-0479">Metal-binding</keyword>
<evidence type="ECO:0000256" key="11">
    <source>
        <dbReference type="ARBA" id="ARBA00022842"/>
    </source>
</evidence>
<dbReference type="NCBIfam" id="NF002528">
    <property type="entry name" value="PRK01966.1-4"/>
    <property type="match status" value="1"/>
</dbReference>
<dbReference type="SUPFAM" id="SSF52440">
    <property type="entry name" value="PreATP-grasp domain"/>
    <property type="match status" value="1"/>
</dbReference>
<dbReference type="GO" id="GO:0009252">
    <property type="term" value="P:peptidoglycan biosynthetic process"/>
    <property type="evidence" value="ECO:0007669"/>
    <property type="project" value="UniProtKB-UniRule"/>
</dbReference>
<evidence type="ECO:0000259" key="22">
    <source>
        <dbReference type="PROSITE" id="PS50975"/>
    </source>
</evidence>
<evidence type="ECO:0000313" key="24">
    <source>
        <dbReference type="Proteomes" id="UP000254771"/>
    </source>
</evidence>
<dbReference type="PROSITE" id="PS50975">
    <property type="entry name" value="ATP_GRASP"/>
    <property type="match status" value="1"/>
</dbReference>
<comment type="function">
    <text evidence="2 18">Cell wall formation.</text>
</comment>
<dbReference type="EMBL" id="QFXE01000005">
    <property type="protein sequence ID" value="RDH87755.1"/>
    <property type="molecule type" value="Genomic_DNA"/>
</dbReference>
<dbReference type="GO" id="GO:0008360">
    <property type="term" value="P:regulation of cell shape"/>
    <property type="evidence" value="ECO:0007669"/>
    <property type="project" value="UniProtKB-KW"/>
</dbReference>
<feature type="binding site" evidence="20">
    <location>
        <position position="313"/>
    </location>
    <ligand>
        <name>Mg(2+)</name>
        <dbReference type="ChEBI" id="CHEBI:18420"/>
        <label>1</label>
    </ligand>
</feature>
<dbReference type="HAMAP" id="MF_00047">
    <property type="entry name" value="Dala_Dala_lig"/>
    <property type="match status" value="1"/>
</dbReference>
<keyword evidence="10 21" id="KW-0067">ATP-binding</keyword>
<evidence type="ECO:0000256" key="21">
    <source>
        <dbReference type="PROSITE-ProRule" id="PRU00409"/>
    </source>
</evidence>
<evidence type="ECO:0000256" key="12">
    <source>
        <dbReference type="ARBA" id="ARBA00022960"/>
    </source>
</evidence>
<sequence length="390" mass="42617">MKLNVGVFFGGRSVEHEVSIISGLQVVHAIDADLYRVTPVYISKTGEWYIGDKLSEIDNFKQLETLLSESTEVMPHGDGGQLELYRVPPARLKNNLIEKLDIVFPVIHGTNGEDGTLQGLLEMAGVPYAGCDVSASVIGMDKILTKTLLRGNGIPVVESESCRMEAWYQDRRAIIHRIQSKLGYPVVVKPANLGSSIGISVAASESELEEAIENAGQYDPSILVERMVTRLKEINASVLGNRETSEVAALEEPLRSSGILNFADKYQGGKTKGISSTDRVLPAEIPGELADRIRRLAKETFNLIGASGVVRIDFLVDEESGDVFVNEINTIPGSLAFYLWEASGVSFAELTTRVIKLALERFREKGKRTYVFDSNLLSLQGSGGKLGSKR</sequence>
<evidence type="ECO:0000313" key="23">
    <source>
        <dbReference type="EMBL" id="RDH87755.1"/>
    </source>
</evidence>
<evidence type="ECO:0000256" key="15">
    <source>
        <dbReference type="ARBA" id="ARBA00023316"/>
    </source>
</evidence>
<feature type="domain" description="ATP-grasp" evidence="22">
    <location>
        <begin position="146"/>
        <end position="356"/>
    </location>
</feature>
<feature type="binding site" evidence="20">
    <location>
        <position position="329"/>
    </location>
    <ligand>
        <name>Mg(2+)</name>
        <dbReference type="ChEBI" id="CHEBI:18420"/>
        <label>2</label>
    </ligand>
</feature>
<feature type="active site" evidence="19">
    <location>
        <position position="195"/>
    </location>
</feature>
<keyword evidence="13 18" id="KW-0573">Peptidoglycan synthesis</keyword>
<dbReference type="UniPathway" id="UPA00219"/>
<evidence type="ECO:0000256" key="4">
    <source>
        <dbReference type="ARBA" id="ARBA00004752"/>
    </source>
</evidence>
<dbReference type="GO" id="GO:0071555">
    <property type="term" value="P:cell wall organization"/>
    <property type="evidence" value="ECO:0007669"/>
    <property type="project" value="UniProtKB-KW"/>
</dbReference>
<dbReference type="GO" id="GO:0005829">
    <property type="term" value="C:cytosol"/>
    <property type="evidence" value="ECO:0007669"/>
    <property type="project" value="TreeGrafter"/>
</dbReference>
<dbReference type="PANTHER" id="PTHR23132:SF25">
    <property type="entry name" value="D-ALANINE--D-ALANINE LIGASE A"/>
    <property type="match status" value="1"/>
</dbReference>
<comment type="cofactor">
    <cofactor evidence="20">
        <name>Mg(2+)</name>
        <dbReference type="ChEBI" id="CHEBI:18420"/>
    </cofactor>
    <cofactor evidence="20">
        <name>Mn(2+)</name>
        <dbReference type="ChEBI" id="CHEBI:29035"/>
    </cofactor>
    <text evidence="20">Binds 2 magnesium or manganese ions per subunit.</text>
</comment>
<evidence type="ECO:0000256" key="18">
    <source>
        <dbReference type="HAMAP-Rule" id="MF_00047"/>
    </source>
</evidence>
<organism evidence="23 24">
    <name type="scientific">endosymbiont of Escarpia spicata</name>
    <dbReference type="NCBI Taxonomy" id="2200908"/>
    <lineage>
        <taxon>Bacteria</taxon>
        <taxon>Pseudomonadati</taxon>
        <taxon>Pseudomonadota</taxon>
        <taxon>Gammaproteobacteria</taxon>
        <taxon>sulfur-oxidizing symbionts</taxon>
    </lineage>
</organism>
<evidence type="ECO:0000256" key="2">
    <source>
        <dbReference type="ARBA" id="ARBA00003921"/>
    </source>
</evidence>
<dbReference type="InterPro" id="IPR011127">
    <property type="entry name" value="Dala_Dala_lig_N"/>
</dbReference>
<evidence type="ECO:0000256" key="19">
    <source>
        <dbReference type="PIRSR" id="PIRSR039102-1"/>
    </source>
</evidence>
<keyword evidence="12 18" id="KW-0133">Cell shape</keyword>
<feature type="binding site" evidence="20">
    <location>
        <position position="327"/>
    </location>
    <ligand>
        <name>Mg(2+)</name>
        <dbReference type="ChEBI" id="CHEBI:18420"/>
        <label>1</label>
    </ligand>
</feature>
<comment type="catalytic activity">
    <reaction evidence="16 18">
        <text>2 D-alanine + ATP = D-alanyl-D-alanine + ADP + phosphate + H(+)</text>
        <dbReference type="Rhea" id="RHEA:11224"/>
        <dbReference type="ChEBI" id="CHEBI:15378"/>
        <dbReference type="ChEBI" id="CHEBI:30616"/>
        <dbReference type="ChEBI" id="CHEBI:43474"/>
        <dbReference type="ChEBI" id="CHEBI:57416"/>
        <dbReference type="ChEBI" id="CHEBI:57822"/>
        <dbReference type="ChEBI" id="CHEBI:456216"/>
        <dbReference type="EC" id="6.3.2.4"/>
    </reaction>
</comment>
<comment type="similarity">
    <text evidence="5 18">Belongs to the D-alanine--D-alanine ligase family.</text>
</comment>
<comment type="caution">
    <text evidence="23">The sequence shown here is derived from an EMBL/GenBank/DDBJ whole genome shotgun (WGS) entry which is preliminary data.</text>
</comment>
<keyword evidence="11 20" id="KW-0460">Magnesium</keyword>
<dbReference type="SUPFAM" id="SSF56059">
    <property type="entry name" value="Glutathione synthetase ATP-binding domain-like"/>
    <property type="match status" value="1"/>
</dbReference>
<evidence type="ECO:0000256" key="9">
    <source>
        <dbReference type="ARBA" id="ARBA00022741"/>
    </source>
</evidence>
<dbReference type="InterPro" id="IPR005905">
    <property type="entry name" value="D_ala_D_ala"/>
</dbReference>
<dbReference type="EC" id="6.3.2.4" evidence="18"/>
<dbReference type="PANTHER" id="PTHR23132">
    <property type="entry name" value="D-ALANINE--D-ALANINE LIGASE"/>
    <property type="match status" value="1"/>
</dbReference>
<dbReference type="PROSITE" id="PS00843">
    <property type="entry name" value="DALA_DALA_LIGASE_1"/>
    <property type="match status" value="1"/>
</dbReference>
<dbReference type="AlphaFoldDB" id="A0A370DRP3"/>
<dbReference type="InterPro" id="IPR016185">
    <property type="entry name" value="PreATP-grasp_dom_sf"/>
</dbReference>
<keyword evidence="14 20" id="KW-0464">Manganese</keyword>
<evidence type="ECO:0000256" key="14">
    <source>
        <dbReference type="ARBA" id="ARBA00023211"/>
    </source>
</evidence>
<dbReference type="PROSITE" id="PS00844">
    <property type="entry name" value="DALA_DALA_LIGASE_2"/>
    <property type="match status" value="1"/>
</dbReference>
<reference evidence="23 24" key="1">
    <citation type="journal article" date="2018" name="ISME J.">
        <title>Endosymbiont genomes yield clues of tubeworm success.</title>
        <authorList>
            <person name="Li Y."/>
            <person name="Liles M.R."/>
            <person name="Halanych K.M."/>
        </authorList>
    </citation>
    <scope>NUCLEOTIDE SEQUENCE [LARGE SCALE GENOMIC DNA]</scope>
    <source>
        <strain evidence="23">A1462</strain>
    </source>
</reference>
<evidence type="ECO:0000256" key="17">
    <source>
        <dbReference type="ARBA" id="ARBA00060592"/>
    </source>
</evidence>
<accession>A0A370DRP3</accession>
<dbReference type="InterPro" id="IPR011095">
    <property type="entry name" value="Dala_Dala_lig_C"/>
</dbReference>
<evidence type="ECO:0000256" key="20">
    <source>
        <dbReference type="PIRSR" id="PIRSR039102-3"/>
    </source>
</evidence>
<keyword evidence="6 18" id="KW-0963">Cytoplasm</keyword>
<evidence type="ECO:0000256" key="7">
    <source>
        <dbReference type="ARBA" id="ARBA00022598"/>
    </source>
</evidence>
<evidence type="ECO:0000256" key="6">
    <source>
        <dbReference type="ARBA" id="ARBA00022490"/>
    </source>
</evidence>
<evidence type="ECO:0000256" key="3">
    <source>
        <dbReference type="ARBA" id="ARBA00004496"/>
    </source>
</evidence>
<evidence type="ECO:0000256" key="10">
    <source>
        <dbReference type="ARBA" id="ARBA00022840"/>
    </source>
</evidence>
<dbReference type="Gene3D" id="3.30.1490.20">
    <property type="entry name" value="ATP-grasp fold, A domain"/>
    <property type="match status" value="1"/>
</dbReference>
<dbReference type="GO" id="GO:0005524">
    <property type="term" value="F:ATP binding"/>
    <property type="evidence" value="ECO:0007669"/>
    <property type="project" value="UniProtKB-UniRule"/>
</dbReference>
<evidence type="ECO:0000256" key="5">
    <source>
        <dbReference type="ARBA" id="ARBA00010871"/>
    </source>
</evidence>
<dbReference type="InterPro" id="IPR013815">
    <property type="entry name" value="ATP_grasp_subdomain_1"/>
</dbReference>
<keyword evidence="15 18" id="KW-0961">Cell wall biogenesis/degradation</keyword>
<dbReference type="Gene3D" id="3.40.50.20">
    <property type="match status" value="1"/>
</dbReference>
<feature type="active site" evidence="19">
    <location>
        <position position="334"/>
    </location>
</feature>
<dbReference type="Gene3D" id="3.30.470.20">
    <property type="entry name" value="ATP-grasp fold, B domain"/>
    <property type="match status" value="1"/>
</dbReference>
<keyword evidence="9 21" id="KW-0547">Nucleotide-binding</keyword>
<feature type="active site" evidence="19">
    <location>
        <position position="15"/>
    </location>
</feature>
<dbReference type="FunFam" id="3.30.1490.20:FF:000007">
    <property type="entry name" value="D-alanine--D-alanine ligase"/>
    <property type="match status" value="1"/>
</dbReference>
<dbReference type="Pfam" id="PF07478">
    <property type="entry name" value="Dala_Dala_lig_C"/>
    <property type="match status" value="1"/>
</dbReference>
<feature type="binding site" evidence="20">
    <location>
        <position position="327"/>
    </location>
    <ligand>
        <name>Mg(2+)</name>
        <dbReference type="ChEBI" id="CHEBI:18420"/>
        <label>2</label>
    </ligand>
</feature>
<proteinExistence type="inferred from homology"/>
<dbReference type="Pfam" id="PF01820">
    <property type="entry name" value="Dala_Dala_lig_N"/>
    <property type="match status" value="1"/>
</dbReference>
<dbReference type="NCBIfam" id="TIGR01205">
    <property type="entry name" value="D_ala_D_alaTIGR"/>
    <property type="match status" value="1"/>
</dbReference>
<dbReference type="PIRSF" id="PIRSF039102">
    <property type="entry name" value="Ddl/VanB"/>
    <property type="match status" value="1"/>
</dbReference>
<keyword evidence="7 18" id="KW-0436">Ligase</keyword>
<evidence type="ECO:0000256" key="13">
    <source>
        <dbReference type="ARBA" id="ARBA00022984"/>
    </source>
</evidence>